<protein>
    <submittedName>
        <fullName evidence="4">Regulator</fullName>
    </submittedName>
</protein>
<dbReference type="SUPFAM" id="SSF50923">
    <property type="entry name" value="Hemopexin-like domain"/>
    <property type="match status" value="1"/>
</dbReference>
<dbReference type="RefSeq" id="WP_194311842.1">
    <property type="nucleotide sequence ID" value="NZ_JADHEC010000015.1"/>
</dbReference>
<evidence type="ECO:0000313" key="4">
    <source>
        <dbReference type="EMBL" id="MBF2708587.1"/>
    </source>
</evidence>
<dbReference type="Gene3D" id="2.130.10.10">
    <property type="entry name" value="YVTN repeat-like/Quinoprotein amine dehydrogenase"/>
    <property type="match status" value="2"/>
</dbReference>
<keyword evidence="5" id="KW-1185">Reference proteome</keyword>
<dbReference type="InterPro" id="IPR036375">
    <property type="entry name" value="Hemopexin-like_dom_sf"/>
</dbReference>
<dbReference type="InterPro" id="IPR015943">
    <property type="entry name" value="WD40/YVTN_repeat-like_dom_sf"/>
</dbReference>
<dbReference type="InterPro" id="IPR000792">
    <property type="entry name" value="Tscrpt_reg_LuxR_C"/>
</dbReference>
<dbReference type="InterPro" id="IPR013783">
    <property type="entry name" value="Ig-like_fold"/>
</dbReference>
<dbReference type="InterPro" id="IPR016032">
    <property type="entry name" value="Sig_transdc_resp-reg_C-effctor"/>
</dbReference>
<gene>
    <name evidence="4" type="ORF">IR213_08295</name>
</gene>
<dbReference type="Pfam" id="PF00196">
    <property type="entry name" value="GerE"/>
    <property type="match status" value="1"/>
</dbReference>
<dbReference type="InterPro" id="IPR036388">
    <property type="entry name" value="WH-like_DNA-bd_sf"/>
</dbReference>
<evidence type="ECO:0000313" key="5">
    <source>
        <dbReference type="Proteomes" id="UP000646211"/>
    </source>
</evidence>
<keyword evidence="1" id="KW-0597">Phosphoprotein</keyword>
<dbReference type="Gene3D" id="2.60.40.10">
    <property type="entry name" value="Immunoglobulins"/>
    <property type="match status" value="1"/>
</dbReference>
<evidence type="ECO:0000256" key="1">
    <source>
        <dbReference type="ARBA" id="ARBA00022553"/>
    </source>
</evidence>
<dbReference type="SMART" id="SM00421">
    <property type="entry name" value="HTH_LUXR"/>
    <property type="match status" value="1"/>
</dbReference>
<reference evidence="4" key="1">
    <citation type="submission" date="2020-11" db="EMBL/GenBank/DDBJ databases">
        <title>Genome of Flavobacterium soyangense.</title>
        <authorList>
            <person name="Liu Q."/>
            <person name="Xin Y.-H."/>
        </authorList>
    </citation>
    <scope>NUCLEOTIDE SEQUENCE</scope>
    <source>
        <strain evidence="4">CGMCC 1.13493</strain>
    </source>
</reference>
<sequence>MHFTNRFGMLFLIISFTTLLHCQVKSIGLPEIRNYKRTDYKGGTQNWNIDQDKNGNLYFANNHGLFQFDGSSWHKYTLPNNSVIRCVKIEDTGKIFVGGYNEFGYFKSNPKGILVYYSLSKFLNKQKAAFDIVWKIHINNDEVIFQSFQSIFVFKNNTLQILKPFSRFQFSFQVGNRFYFQDISIGLMEYRKGKLISLSGTTILNNTEVWGMFALTEKKILVATLDKGLFIYENNKITSWNTEANNFIKKNSCLGGISIMNNYIVLNSVLNGIIICDKTGRIIQHINQKKGLQNNTVLTSFVDNKKNLWLGLDNGISFININSPFSYFGYSYDLSTVYATVIHKGNLYVATNQGVFYHSWDKPFKEGAFTLVEGTTGQAWNIQVIDDQLLCAHNRGALLITGGKSIKTLDNVMGYWSFKKVPNHPNYMIGSNYNGFSLFEKKPEGWRFSNQIKGFSKSVGDYEIDNENIWVKKDDVIYKIILNDDFKTFKSVETYENISASDKGIESIQRIRNNIYFQTNNHFYKYSQEKNVFYKDNIISNLFKNIPKISSIYEDSYGNIWYVIKESLCVLMKNNTGDYTNIEAPFLNLTQNLVYNKLSINTIDPENIFIGLTDGLVHYDSKSSNSFVTKPKAFIRSFSFLGDTILFGNGKTKLEKFKIPYKSNYVTFTFSSPTYENIENIKFSYQLEGFEDKWSKWTPASIKEYTNLREGNYKMKVRVENSYGIQSDETIVLFTILPPWYRHFLAYILYIICIAIIIFYIRKRIKIKIMKNKYYETVEQRRLYLEKESKIRQEQFDLEKEIEKLKNDKLQIKILAKDKELVNNSLQVAKKNKILNGIIHKLKDIDIKSFDESAKFQFTKLNKSIIKEVNSDQSWKDLEKHIKNVHFDFLKRLKEKCPTISPRELDLSTYLLMNMSTKEIAEIMNISIGGVELARYRLRKKLELNKKENLIGFLMNI</sequence>
<dbReference type="PANTHER" id="PTHR43547:SF2">
    <property type="entry name" value="HYBRID SIGNAL TRANSDUCTION HISTIDINE KINASE C"/>
    <property type="match status" value="1"/>
</dbReference>
<dbReference type="EMBL" id="JADHEC010000015">
    <property type="protein sequence ID" value="MBF2708587.1"/>
    <property type="molecule type" value="Genomic_DNA"/>
</dbReference>
<dbReference type="SUPFAM" id="SSF46894">
    <property type="entry name" value="C-terminal effector domain of the bipartite response regulators"/>
    <property type="match status" value="1"/>
</dbReference>
<dbReference type="Proteomes" id="UP000646211">
    <property type="component" value="Unassembled WGS sequence"/>
</dbReference>
<dbReference type="GO" id="GO:0003677">
    <property type="term" value="F:DNA binding"/>
    <property type="evidence" value="ECO:0007669"/>
    <property type="project" value="InterPro"/>
</dbReference>
<feature type="domain" description="HTH luxR-type" evidence="3">
    <location>
        <begin position="897"/>
        <end position="954"/>
    </location>
</feature>
<dbReference type="AlphaFoldDB" id="A0A930XVX6"/>
<dbReference type="SUPFAM" id="SSF63829">
    <property type="entry name" value="Calcium-dependent phosphotriesterase"/>
    <property type="match status" value="1"/>
</dbReference>
<accession>A0A930XVX6</accession>
<keyword evidence="2" id="KW-1133">Transmembrane helix</keyword>
<name>A0A930XVX6_9FLAO</name>
<dbReference type="GO" id="GO:0006355">
    <property type="term" value="P:regulation of DNA-templated transcription"/>
    <property type="evidence" value="ECO:0007669"/>
    <property type="project" value="InterPro"/>
</dbReference>
<dbReference type="InterPro" id="IPR011123">
    <property type="entry name" value="Y_Y_Y"/>
</dbReference>
<proteinExistence type="predicted"/>
<keyword evidence="2" id="KW-0812">Transmembrane</keyword>
<dbReference type="Gene3D" id="1.10.10.10">
    <property type="entry name" value="Winged helix-like DNA-binding domain superfamily/Winged helix DNA-binding domain"/>
    <property type="match status" value="1"/>
</dbReference>
<keyword evidence="2" id="KW-0472">Membrane</keyword>
<dbReference type="CDD" id="cd00146">
    <property type="entry name" value="PKD"/>
    <property type="match status" value="1"/>
</dbReference>
<organism evidence="4 5">
    <name type="scientific">Flavobacterium soyangense</name>
    <dbReference type="NCBI Taxonomy" id="2023265"/>
    <lineage>
        <taxon>Bacteria</taxon>
        <taxon>Pseudomonadati</taxon>
        <taxon>Bacteroidota</taxon>
        <taxon>Flavobacteriia</taxon>
        <taxon>Flavobacteriales</taxon>
        <taxon>Flavobacteriaceae</taxon>
        <taxon>Flavobacterium</taxon>
    </lineage>
</organism>
<dbReference type="GO" id="GO:0000155">
    <property type="term" value="F:phosphorelay sensor kinase activity"/>
    <property type="evidence" value="ECO:0007669"/>
    <property type="project" value="TreeGrafter"/>
</dbReference>
<dbReference type="PANTHER" id="PTHR43547">
    <property type="entry name" value="TWO-COMPONENT HISTIDINE KINASE"/>
    <property type="match status" value="1"/>
</dbReference>
<evidence type="ECO:0000259" key="3">
    <source>
        <dbReference type="SMART" id="SM00421"/>
    </source>
</evidence>
<feature type="transmembrane region" description="Helical" evidence="2">
    <location>
        <begin position="740"/>
        <end position="761"/>
    </location>
</feature>
<evidence type="ECO:0000256" key="2">
    <source>
        <dbReference type="SAM" id="Phobius"/>
    </source>
</evidence>
<dbReference type="Pfam" id="PF07495">
    <property type="entry name" value="Y_Y_Y"/>
    <property type="match status" value="1"/>
</dbReference>
<comment type="caution">
    <text evidence="4">The sequence shown here is derived from an EMBL/GenBank/DDBJ whole genome shotgun (WGS) entry which is preliminary data.</text>
</comment>